<protein>
    <recommendedName>
        <fullName evidence="10">Probable methionine--tRNA ligase, mitochondrial</fullName>
        <ecNumber evidence="2">6.1.1.10</ecNumber>
    </recommendedName>
    <alternativeName>
        <fullName evidence="8">Methionyl-tRNA synthetase</fullName>
    </alternativeName>
</protein>
<evidence type="ECO:0000256" key="1">
    <source>
        <dbReference type="ARBA" id="ARBA00005594"/>
    </source>
</evidence>
<dbReference type="GO" id="GO:0005524">
    <property type="term" value="F:ATP binding"/>
    <property type="evidence" value="ECO:0007669"/>
    <property type="project" value="UniProtKB-KW"/>
</dbReference>
<accession>A0A9P5ZFB5</accession>
<dbReference type="Pfam" id="PF09334">
    <property type="entry name" value="tRNA-synt_1g"/>
    <property type="match status" value="1"/>
</dbReference>
<evidence type="ECO:0000256" key="8">
    <source>
        <dbReference type="ARBA" id="ARBA00030904"/>
    </source>
</evidence>
<feature type="domain" description="Methionyl/Leucyl tRNA synthetase" evidence="12">
    <location>
        <begin position="29"/>
        <end position="419"/>
    </location>
</feature>
<keyword evidence="5 11" id="KW-0067">ATP-binding</keyword>
<dbReference type="GO" id="GO:0004825">
    <property type="term" value="F:methionine-tRNA ligase activity"/>
    <property type="evidence" value="ECO:0007669"/>
    <property type="project" value="UniProtKB-EC"/>
</dbReference>
<dbReference type="SUPFAM" id="SSF52374">
    <property type="entry name" value="Nucleotidylyl transferase"/>
    <property type="match status" value="1"/>
</dbReference>
<keyword evidence="6 11" id="KW-0648">Protein biosynthesis</keyword>
<evidence type="ECO:0000313" key="13">
    <source>
        <dbReference type="EMBL" id="KAF9485990.1"/>
    </source>
</evidence>
<keyword evidence="7 11" id="KW-0030">Aminoacyl-tRNA synthetase</keyword>
<comment type="similarity">
    <text evidence="1 11">Belongs to the class-I aminoacyl-tRNA synthetase family.</text>
</comment>
<comment type="catalytic activity">
    <reaction evidence="9">
        <text>tRNA(Met) + L-methionine + ATP = L-methionyl-tRNA(Met) + AMP + diphosphate</text>
        <dbReference type="Rhea" id="RHEA:13481"/>
        <dbReference type="Rhea" id="RHEA-COMP:9667"/>
        <dbReference type="Rhea" id="RHEA-COMP:9698"/>
        <dbReference type="ChEBI" id="CHEBI:30616"/>
        <dbReference type="ChEBI" id="CHEBI:33019"/>
        <dbReference type="ChEBI" id="CHEBI:57844"/>
        <dbReference type="ChEBI" id="CHEBI:78442"/>
        <dbReference type="ChEBI" id="CHEBI:78530"/>
        <dbReference type="ChEBI" id="CHEBI:456215"/>
        <dbReference type="EC" id="6.1.1.10"/>
    </reaction>
</comment>
<sequence>MQSSFRSFIVAGRCLSSRHASTHTSQKPYYITTPIFYPNAAPHIGHLYSLVAADVFARYQRMRGRDVRFLAGTDEHGMKIQKAALKHFGTTGKEKEFCDILSQRFKDLGQKANISNTCFVRTSTDTHHHAVEDVWRRLYEKGYIYKGKYAGWYSVTDECFYTDAQVGPAPSSPNQYVSLETGAAVEWSNEENYMFRLSVFRSSLLSHVQSSETSIYPEQYREQVLGWLGSDLEDISISRPSARLSWGVPVPNDASQTVYVWFDALLIYLSGSGYPWTIPDGKIDTKKMLESGWPANIQVVGKDILRFHSLYLPAILLALNASPYNPSGAVSASNDLQLPLPRTLLTHAHWTSSQKKMSKSIGNVVDPMASMEEWGVDPIRFYLLRIGGRWRGDVDWSSEQLDKHTREISAQLGNYFLRIASPRIAARAIPAAEDVHGGLPLDLQRLFRQNHNESKAVDPNYEQLEMSLALPAKVVKLMDTFEAGQALAEIMEVLKHANKSISEIEPWAKTTPPELVHATRLVGLETLRIVGVCLKPFMPETATRLLETLDGSEGISAADKVLVDASETGLDEQEMQAFWNRWHGREIKAVKLF</sequence>
<keyword evidence="14" id="KW-1185">Reference proteome</keyword>
<keyword evidence="3 11" id="KW-0436">Ligase</keyword>
<dbReference type="InterPro" id="IPR001412">
    <property type="entry name" value="aa-tRNA-synth_I_CS"/>
</dbReference>
<dbReference type="GO" id="GO:0006431">
    <property type="term" value="P:methionyl-tRNA aminoacylation"/>
    <property type="evidence" value="ECO:0007669"/>
    <property type="project" value="InterPro"/>
</dbReference>
<dbReference type="FunFam" id="2.170.220.10:FF:000001">
    <property type="entry name" value="methionine--tRNA ligase, mitochondrial"/>
    <property type="match status" value="1"/>
</dbReference>
<dbReference type="PRINTS" id="PR01041">
    <property type="entry name" value="TRNASYNTHMET"/>
</dbReference>
<dbReference type="Gene3D" id="3.40.50.620">
    <property type="entry name" value="HUPs"/>
    <property type="match status" value="1"/>
</dbReference>
<dbReference type="CDD" id="cd00814">
    <property type="entry name" value="MetRS_core"/>
    <property type="match status" value="1"/>
</dbReference>
<dbReference type="PROSITE" id="PS00178">
    <property type="entry name" value="AA_TRNA_LIGASE_I"/>
    <property type="match status" value="1"/>
</dbReference>
<comment type="caution">
    <text evidence="13">The sequence shown here is derived from an EMBL/GenBank/DDBJ whole genome shotgun (WGS) entry which is preliminary data.</text>
</comment>
<dbReference type="SUPFAM" id="SSF47323">
    <property type="entry name" value="Anticodon-binding domain of a subclass of class I aminoacyl-tRNA synthetases"/>
    <property type="match status" value="1"/>
</dbReference>
<evidence type="ECO:0000256" key="3">
    <source>
        <dbReference type="ARBA" id="ARBA00022598"/>
    </source>
</evidence>
<dbReference type="Gene3D" id="2.170.220.10">
    <property type="match status" value="1"/>
</dbReference>
<reference evidence="13" key="1">
    <citation type="submission" date="2020-11" db="EMBL/GenBank/DDBJ databases">
        <authorList>
            <consortium name="DOE Joint Genome Institute"/>
            <person name="Ahrendt S."/>
            <person name="Riley R."/>
            <person name="Andreopoulos W."/>
            <person name="Labutti K."/>
            <person name="Pangilinan J."/>
            <person name="Ruiz-Duenas F.J."/>
            <person name="Barrasa J.M."/>
            <person name="Sanchez-Garcia M."/>
            <person name="Camarero S."/>
            <person name="Miyauchi S."/>
            <person name="Serrano A."/>
            <person name="Linde D."/>
            <person name="Babiker R."/>
            <person name="Drula E."/>
            <person name="Ayuso-Fernandez I."/>
            <person name="Pacheco R."/>
            <person name="Padilla G."/>
            <person name="Ferreira P."/>
            <person name="Barriuso J."/>
            <person name="Kellner H."/>
            <person name="Castanera R."/>
            <person name="Alfaro M."/>
            <person name="Ramirez L."/>
            <person name="Pisabarro A.G."/>
            <person name="Kuo A."/>
            <person name="Tritt A."/>
            <person name="Lipzen A."/>
            <person name="He G."/>
            <person name="Yan M."/>
            <person name="Ng V."/>
            <person name="Cullen D."/>
            <person name="Martin F."/>
            <person name="Rosso M.-N."/>
            <person name="Henrissat B."/>
            <person name="Hibbett D."/>
            <person name="Martinez A.T."/>
            <person name="Grigoriev I.V."/>
        </authorList>
    </citation>
    <scope>NUCLEOTIDE SEQUENCE</scope>
    <source>
        <strain evidence="13">CIRM-BRFM 674</strain>
    </source>
</reference>
<dbReference type="InterPro" id="IPR033911">
    <property type="entry name" value="MetRS_core"/>
</dbReference>
<evidence type="ECO:0000256" key="9">
    <source>
        <dbReference type="ARBA" id="ARBA00047364"/>
    </source>
</evidence>
<gene>
    <name evidence="13" type="ORF">BDN70DRAFT_870476</name>
</gene>
<dbReference type="PANTHER" id="PTHR43326:SF1">
    <property type="entry name" value="METHIONINE--TRNA LIGASE, MITOCHONDRIAL"/>
    <property type="match status" value="1"/>
</dbReference>
<evidence type="ECO:0000256" key="2">
    <source>
        <dbReference type="ARBA" id="ARBA00012838"/>
    </source>
</evidence>
<keyword evidence="4 11" id="KW-0547">Nucleotide-binding</keyword>
<evidence type="ECO:0000259" key="12">
    <source>
        <dbReference type="Pfam" id="PF09334"/>
    </source>
</evidence>
<dbReference type="InterPro" id="IPR014729">
    <property type="entry name" value="Rossmann-like_a/b/a_fold"/>
</dbReference>
<dbReference type="PANTHER" id="PTHR43326">
    <property type="entry name" value="METHIONYL-TRNA SYNTHETASE"/>
    <property type="match status" value="1"/>
</dbReference>
<dbReference type="EC" id="6.1.1.10" evidence="2"/>
<dbReference type="OrthoDB" id="24670at2759"/>
<organism evidence="13 14">
    <name type="scientific">Pholiota conissans</name>
    <dbReference type="NCBI Taxonomy" id="109636"/>
    <lineage>
        <taxon>Eukaryota</taxon>
        <taxon>Fungi</taxon>
        <taxon>Dikarya</taxon>
        <taxon>Basidiomycota</taxon>
        <taxon>Agaricomycotina</taxon>
        <taxon>Agaricomycetes</taxon>
        <taxon>Agaricomycetidae</taxon>
        <taxon>Agaricales</taxon>
        <taxon>Agaricineae</taxon>
        <taxon>Strophariaceae</taxon>
        <taxon>Pholiota</taxon>
    </lineage>
</organism>
<evidence type="ECO:0000313" key="14">
    <source>
        <dbReference type="Proteomes" id="UP000807469"/>
    </source>
</evidence>
<dbReference type="AlphaFoldDB" id="A0A9P5ZFB5"/>
<evidence type="ECO:0000256" key="6">
    <source>
        <dbReference type="ARBA" id="ARBA00022917"/>
    </source>
</evidence>
<evidence type="ECO:0000256" key="5">
    <source>
        <dbReference type="ARBA" id="ARBA00022840"/>
    </source>
</evidence>
<evidence type="ECO:0000256" key="4">
    <source>
        <dbReference type="ARBA" id="ARBA00022741"/>
    </source>
</evidence>
<evidence type="ECO:0000256" key="11">
    <source>
        <dbReference type="RuleBase" id="RU363039"/>
    </source>
</evidence>
<dbReference type="InterPro" id="IPR009080">
    <property type="entry name" value="tRNAsynth_Ia_anticodon-bd"/>
</dbReference>
<dbReference type="InterPro" id="IPR015413">
    <property type="entry name" value="Methionyl/Leucyl_tRNA_Synth"/>
</dbReference>
<dbReference type="EMBL" id="MU155132">
    <property type="protein sequence ID" value="KAF9485990.1"/>
    <property type="molecule type" value="Genomic_DNA"/>
</dbReference>
<dbReference type="InterPro" id="IPR023457">
    <property type="entry name" value="Met-tRNA_synth_2"/>
</dbReference>
<dbReference type="Proteomes" id="UP000807469">
    <property type="component" value="Unassembled WGS sequence"/>
</dbReference>
<dbReference type="NCBIfam" id="TIGR00398">
    <property type="entry name" value="metG"/>
    <property type="match status" value="1"/>
</dbReference>
<proteinExistence type="inferred from homology"/>
<dbReference type="Gene3D" id="1.10.730.10">
    <property type="entry name" value="Isoleucyl-tRNA Synthetase, Domain 1"/>
    <property type="match status" value="1"/>
</dbReference>
<dbReference type="InterPro" id="IPR014758">
    <property type="entry name" value="Met-tRNA_synth"/>
</dbReference>
<dbReference type="GO" id="GO:0005739">
    <property type="term" value="C:mitochondrion"/>
    <property type="evidence" value="ECO:0007669"/>
    <property type="project" value="UniProtKB-ARBA"/>
</dbReference>
<evidence type="ECO:0000256" key="10">
    <source>
        <dbReference type="ARBA" id="ARBA00068817"/>
    </source>
</evidence>
<name>A0A9P5ZFB5_9AGAR</name>
<evidence type="ECO:0000256" key="7">
    <source>
        <dbReference type="ARBA" id="ARBA00023146"/>
    </source>
</evidence>